<keyword evidence="4" id="KW-1185">Reference proteome</keyword>
<dbReference type="GO" id="GO:0016787">
    <property type="term" value="F:hydrolase activity"/>
    <property type="evidence" value="ECO:0007669"/>
    <property type="project" value="UniProtKB-KW"/>
</dbReference>
<gene>
    <name evidence="3" type="ORF">CVAR292_02056</name>
</gene>
<dbReference type="Pfam" id="PF06259">
    <property type="entry name" value="Abhydrolase_8"/>
    <property type="match status" value="1"/>
</dbReference>
<name>A0A0X2NPD0_9CORY</name>
<protein>
    <submittedName>
        <fullName evidence="3">Alpha/beta hydrolase</fullName>
    </submittedName>
</protein>
<dbReference type="OrthoDB" id="5969911at2"/>
<accession>A0A0X2NPD0</accession>
<evidence type="ECO:0000313" key="3">
    <source>
        <dbReference type="EMBL" id="CUU66709.1"/>
    </source>
</evidence>
<feature type="domain" description="DUF1023" evidence="2">
    <location>
        <begin position="252"/>
        <end position="405"/>
    </location>
</feature>
<feature type="region of interest" description="Disordered" evidence="1">
    <location>
        <begin position="180"/>
        <end position="200"/>
    </location>
</feature>
<dbReference type="ESTHER" id="9cory-a0a0x2npd0">
    <property type="family name" value="Duf_1023"/>
</dbReference>
<dbReference type="RefSeq" id="WP_073884391.1">
    <property type="nucleotide sequence ID" value="NZ_FAUH01000014.1"/>
</dbReference>
<dbReference type="SUPFAM" id="SSF53474">
    <property type="entry name" value="alpha/beta-Hydrolases"/>
    <property type="match status" value="1"/>
</dbReference>
<evidence type="ECO:0000256" key="1">
    <source>
        <dbReference type="SAM" id="MobiDB-lite"/>
    </source>
</evidence>
<dbReference type="Proteomes" id="UP000182498">
    <property type="component" value="Unassembled WGS sequence"/>
</dbReference>
<keyword evidence="3" id="KW-0378">Hydrolase</keyword>
<evidence type="ECO:0000259" key="2">
    <source>
        <dbReference type="Pfam" id="PF06259"/>
    </source>
</evidence>
<organism evidence="3 4">
    <name type="scientific">Corynebacterium variabile</name>
    <dbReference type="NCBI Taxonomy" id="1727"/>
    <lineage>
        <taxon>Bacteria</taxon>
        <taxon>Bacillati</taxon>
        <taxon>Actinomycetota</taxon>
        <taxon>Actinomycetes</taxon>
        <taxon>Mycobacteriales</taxon>
        <taxon>Corynebacteriaceae</taxon>
        <taxon>Corynebacterium</taxon>
    </lineage>
</organism>
<dbReference type="AlphaFoldDB" id="A0A0X2NPD0"/>
<sequence length="491" mass="50274">MRIRDIADAPVAVASLAADSWSTTGTELEAVATGTDGVAVLPRWEGTASDSMRVRLTSSSGRIRTLGGTADTVSGVLDGHCGFLTVTQAIVNATITAAETAGMTVHGNGLVTSGRKSLAGVGMLVLDTLPGVGTVTDAAETAFTVTLRTAMAAVAGMDVDAAAAITAAALVDTGGQGTPGVVSPGVRGKSAKSPDGIPDGVRIDRPLDASLTPEGREKVLEIADEAIRELRAHGQDPAEIGVEISMDGGKLGVTLGNIDTADKITTVVSGTGSGGMSGLKDGAAFAGRFTGPGQATVVWREWSPPSNLFGAAVSGRAEAAGSTLRAHQSALRQRNPDAELSVVGHSYGTRVIDEAAGDAILALEADQIHLMGSPGMTADSADDLNLRALDGDAEVHVYKKSGDMIGIMADEPQLHGDDPTDRDWGADYVNGKDPGDRSLWDRAKDALGPVGELVDDGEDLAGSLWGLFDGDLGDEHSSYKTDENVLEALRK</sequence>
<dbReference type="InterPro" id="IPR010427">
    <property type="entry name" value="DUF1023"/>
</dbReference>
<dbReference type="EMBL" id="FAUH01000014">
    <property type="protein sequence ID" value="CUU66709.1"/>
    <property type="molecule type" value="Genomic_DNA"/>
</dbReference>
<dbReference type="InterPro" id="IPR029058">
    <property type="entry name" value="AB_hydrolase_fold"/>
</dbReference>
<proteinExistence type="predicted"/>
<reference evidence="4" key="1">
    <citation type="submission" date="2015-11" db="EMBL/GenBank/DDBJ databases">
        <authorList>
            <person name="Dugat-Bony E."/>
        </authorList>
    </citation>
    <scope>NUCLEOTIDE SEQUENCE [LARGE SCALE GENOMIC DNA]</scope>
    <source>
        <strain evidence="4">Mu292</strain>
    </source>
</reference>
<evidence type="ECO:0000313" key="4">
    <source>
        <dbReference type="Proteomes" id="UP000182498"/>
    </source>
</evidence>